<dbReference type="AlphaFoldDB" id="A0A5N5T4B0"/>
<reference evidence="1 2" key="1">
    <citation type="journal article" date="2019" name="PLoS Biol.">
        <title>Sex chromosomes control vertical transmission of feminizing Wolbachia symbionts in an isopod.</title>
        <authorList>
            <person name="Becking T."/>
            <person name="Chebbi M.A."/>
            <person name="Giraud I."/>
            <person name="Moumen B."/>
            <person name="Laverre T."/>
            <person name="Caubet Y."/>
            <person name="Peccoud J."/>
            <person name="Gilbert C."/>
            <person name="Cordaux R."/>
        </authorList>
    </citation>
    <scope>NUCLEOTIDE SEQUENCE [LARGE SCALE GENOMIC DNA]</scope>
    <source>
        <strain evidence="1">ANa2</strain>
        <tissue evidence="1">Whole body excluding digestive tract and cuticle</tissue>
    </source>
</reference>
<evidence type="ECO:0000313" key="1">
    <source>
        <dbReference type="EMBL" id="KAB7501383.1"/>
    </source>
</evidence>
<dbReference type="Proteomes" id="UP000326759">
    <property type="component" value="Unassembled WGS sequence"/>
</dbReference>
<comment type="caution">
    <text evidence="1">The sequence shown here is derived from an EMBL/GenBank/DDBJ whole genome shotgun (WGS) entry which is preliminary data.</text>
</comment>
<accession>A0A5N5T4B0</accession>
<protein>
    <submittedName>
        <fullName evidence="1">Uncharacterized protein</fullName>
    </submittedName>
</protein>
<gene>
    <name evidence="1" type="ORF">Anas_07297</name>
</gene>
<dbReference type="EMBL" id="SEYY01010835">
    <property type="protein sequence ID" value="KAB7501383.1"/>
    <property type="molecule type" value="Genomic_DNA"/>
</dbReference>
<name>A0A5N5T4B0_9CRUS</name>
<evidence type="ECO:0000313" key="2">
    <source>
        <dbReference type="Proteomes" id="UP000326759"/>
    </source>
</evidence>
<sequence length="83" mass="9695">MENILGGWQGLGSSRMGNDDLLNVDDPETHEIDRDSKHRCPFCYYKSRFKRNIKLMKLNICYRTHSNLITQSKSSKSFAKLKK</sequence>
<keyword evidence="2" id="KW-1185">Reference proteome</keyword>
<proteinExistence type="predicted"/>
<organism evidence="1 2">
    <name type="scientific">Armadillidium nasatum</name>
    <dbReference type="NCBI Taxonomy" id="96803"/>
    <lineage>
        <taxon>Eukaryota</taxon>
        <taxon>Metazoa</taxon>
        <taxon>Ecdysozoa</taxon>
        <taxon>Arthropoda</taxon>
        <taxon>Crustacea</taxon>
        <taxon>Multicrustacea</taxon>
        <taxon>Malacostraca</taxon>
        <taxon>Eumalacostraca</taxon>
        <taxon>Peracarida</taxon>
        <taxon>Isopoda</taxon>
        <taxon>Oniscidea</taxon>
        <taxon>Crinocheta</taxon>
        <taxon>Armadillidiidae</taxon>
        <taxon>Armadillidium</taxon>
    </lineage>
</organism>